<dbReference type="EMBL" id="KJ513670">
    <property type="protein sequence ID" value="AIC36831.1"/>
    <property type="molecule type" value="Genomic_DNA"/>
</dbReference>
<geneLocation type="chloroplast" evidence="1"/>
<protein>
    <submittedName>
        <fullName evidence="1">Uncharacterized protein</fullName>
    </submittedName>
</protein>
<evidence type="ECO:0000313" key="1">
    <source>
        <dbReference type="EMBL" id="AIC36831.1"/>
    </source>
</evidence>
<proteinExistence type="predicted"/>
<organism evidence="1">
    <name type="scientific">Membranoptera weeksiae</name>
    <dbReference type="NCBI Taxonomy" id="158720"/>
    <lineage>
        <taxon>Eukaryota</taxon>
        <taxon>Rhodophyta</taxon>
        <taxon>Florideophyceae</taxon>
        <taxon>Rhodymeniophycidae</taxon>
        <taxon>Ceramiales</taxon>
        <taxon>Delesseriaceae</taxon>
        <taxon>Membranoptera</taxon>
    </lineage>
</organism>
<reference evidence="1" key="1">
    <citation type="submission" date="2014-03" db="EMBL/GenBank/DDBJ databases">
        <title>Molecular Investigation of Pacific North American Membranoptera.</title>
        <authorList>
            <person name="Hughey J.R."/>
            <person name="Hommersand M.H."/>
            <person name="Miller K.A."/>
            <person name="Fuller T."/>
            <person name="Lin S.-M."/>
        </authorList>
    </citation>
    <scope>NUCLEOTIDE SEQUENCE</scope>
</reference>
<dbReference type="AlphaFoldDB" id="A0A1N7T5L1"/>
<name>A0A1N7T5L1_9FLOR</name>
<gene>
    <name evidence="1" type="primary">orf5</name>
</gene>
<keyword evidence="1" id="KW-0934">Plastid</keyword>
<keyword evidence="1" id="KW-0150">Chloroplast</keyword>
<dbReference type="GeneID" id="30689718"/>
<accession>A0A1N7T5L1</accession>
<dbReference type="RefSeq" id="YP_009332582.1">
    <property type="nucleotide sequence ID" value="NC_032396.1"/>
</dbReference>
<sequence>MVSLEPDYKASKLTILATIHCLCEKTLMNYLKINSRDQLKELIRHSTHSYMIQNLKNTQFYLAKINRGRYYNNHI</sequence>